<dbReference type="RefSeq" id="WP_133533423.1">
    <property type="nucleotide sequence ID" value="NZ_SNXR01000015.1"/>
</dbReference>
<dbReference type="Proteomes" id="UP000295260">
    <property type="component" value="Unassembled WGS sequence"/>
</dbReference>
<dbReference type="OrthoDB" id="9925034at2"/>
<accession>A0A4R6Q8I1</accession>
<keyword evidence="2" id="KW-1185">Reference proteome</keyword>
<sequence length="134" mass="15910">MKNIIILLSFTFFCAFTINSETKRIPDGNYKTVLDKKFKKVGLLDYDFKIKDDKFIIKIAKKIESLDIIWIDENSFRVIGYTEPLVKTEEIEEILKEYRATFNITKQNEKIYTFYLGKESENDTIYSGKFIKFN</sequence>
<dbReference type="AlphaFoldDB" id="A0A4R6Q8I1"/>
<name>A0A4R6Q8I1_9FLAO</name>
<proteinExistence type="predicted"/>
<protein>
    <submittedName>
        <fullName evidence="1">Uncharacterized protein</fullName>
    </submittedName>
</protein>
<dbReference type="EMBL" id="SNXR01000015">
    <property type="protein sequence ID" value="TDP58146.1"/>
    <property type="molecule type" value="Genomic_DNA"/>
</dbReference>
<evidence type="ECO:0000313" key="2">
    <source>
        <dbReference type="Proteomes" id="UP000295260"/>
    </source>
</evidence>
<reference evidence="1 2" key="1">
    <citation type="submission" date="2019-03" db="EMBL/GenBank/DDBJ databases">
        <title>Genomic Encyclopedia of Archaeal and Bacterial Type Strains, Phase II (KMG-II): from individual species to whole genera.</title>
        <authorList>
            <person name="Goeker M."/>
        </authorList>
    </citation>
    <scope>NUCLEOTIDE SEQUENCE [LARGE SCALE GENOMIC DNA]</scope>
    <source>
        <strain evidence="1 2">DSM 25687</strain>
    </source>
</reference>
<gene>
    <name evidence="1" type="ORF">BC748_2173</name>
</gene>
<evidence type="ECO:0000313" key="1">
    <source>
        <dbReference type="EMBL" id="TDP58146.1"/>
    </source>
</evidence>
<comment type="caution">
    <text evidence="1">The sequence shown here is derived from an EMBL/GenBank/DDBJ whole genome shotgun (WGS) entry which is preliminary data.</text>
</comment>
<organism evidence="1 2">
    <name type="scientific">Flavobacterium dankookense</name>
    <dbReference type="NCBI Taxonomy" id="706186"/>
    <lineage>
        <taxon>Bacteria</taxon>
        <taxon>Pseudomonadati</taxon>
        <taxon>Bacteroidota</taxon>
        <taxon>Flavobacteriia</taxon>
        <taxon>Flavobacteriales</taxon>
        <taxon>Flavobacteriaceae</taxon>
        <taxon>Flavobacterium</taxon>
    </lineage>
</organism>